<feature type="domain" description="Glutamine amidotransferase" evidence="1">
    <location>
        <begin position="56"/>
        <end position="224"/>
    </location>
</feature>
<keyword evidence="2" id="KW-0315">Glutamine amidotransferase</keyword>
<dbReference type="Gene3D" id="3.40.50.880">
    <property type="match status" value="1"/>
</dbReference>
<gene>
    <name evidence="2" type="ORF">CC77DRAFT_746820</name>
</gene>
<dbReference type="GeneID" id="29118653"/>
<dbReference type="CDD" id="cd01741">
    <property type="entry name" value="GATase1_1"/>
    <property type="match status" value="1"/>
</dbReference>
<dbReference type="GO" id="GO:0005829">
    <property type="term" value="C:cytosol"/>
    <property type="evidence" value="ECO:0007669"/>
    <property type="project" value="TreeGrafter"/>
</dbReference>
<reference evidence="2 3" key="1">
    <citation type="submission" date="2016-05" db="EMBL/GenBank/DDBJ databases">
        <title>Comparative analysis of secretome profiles of manganese(II)-oxidizing ascomycete fungi.</title>
        <authorList>
            <consortium name="DOE Joint Genome Institute"/>
            <person name="Zeiner C.A."/>
            <person name="Purvine S.O."/>
            <person name="Zink E.M."/>
            <person name="Wu S."/>
            <person name="Pasa-Tolic L."/>
            <person name="Chaput D.L."/>
            <person name="Haridas S."/>
            <person name="Grigoriev I.V."/>
            <person name="Santelli C.M."/>
            <person name="Hansel C.M."/>
        </authorList>
    </citation>
    <scope>NUCLEOTIDE SEQUENCE [LARGE SCALE GENOMIC DNA]</scope>
    <source>
        <strain evidence="2 3">SRC1lrK2f</strain>
    </source>
</reference>
<dbReference type="STRING" id="5599.A0A177DTJ8"/>
<dbReference type="InterPro" id="IPR029062">
    <property type="entry name" value="Class_I_gatase-like"/>
</dbReference>
<protein>
    <submittedName>
        <fullName evidence="2">Class I glutamine amidotransferase-like protein</fullName>
    </submittedName>
</protein>
<dbReference type="Proteomes" id="UP000077248">
    <property type="component" value="Unassembled WGS sequence"/>
</dbReference>
<dbReference type="PANTHER" id="PTHR42695">
    <property type="entry name" value="GLUTAMINE AMIDOTRANSFERASE YLR126C-RELATED"/>
    <property type="match status" value="1"/>
</dbReference>
<dbReference type="EMBL" id="KV441474">
    <property type="protein sequence ID" value="OAG22778.1"/>
    <property type="molecule type" value="Genomic_DNA"/>
</dbReference>
<keyword evidence="3" id="KW-1185">Reference proteome</keyword>
<sequence length="294" mass="33035">MAQVLRICMLNADAPVPVVAGKRAPTYGRVFHDLLSSAANNTESSRHPSENIVRIMSTDFNVVVNEYPASITEFDAIIISGSANSAYDDLPWIRKLERWVKEVYENEPSLKIFGSCFGHQLVCQALLKDYGVKVEKDPKGWELGVKEITLHQQFRGRFFGNDKGVEAGGLEKMRLQFVHHDHVVVPDMEALPQSWMTVGNTQHCAVQGVYEPGRVLTFQGHFEFDRFINSETVKYFFPGWQPKVLEETLDDIDADDDSVMAASMVLKFFLEGSIRKDGQSHTVNGGLLTPPSRE</sequence>
<dbReference type="InterPro" id="IPR044992">
    <property type="entry name" value="ChyE-like"/>
</dbReference>
<keyword evidence="2" id="KW-0808">Transferase</keyword>
<dbReference type="KEGG" id="aalt:CC77DRAFT_746820"/>
<dbReference type="VEuPathDB" id="FungiDB:CC77DRAFT_746820"/>
<evidence type="ECO:0000259" key="1">
    <source>
        <dbReference type="Pfam" id="PF00117"/>
    </source>
</evidence>
<accession>A0A177DTJ8</accession>
<evidence type="ECO:0000313" key="3">
    <source>
        <dbReference type="Proteomes" id="UP000077248"/>
    </source>
</evidence>
<proteinExistence type="predicted"/>
<dbReference type="RefSeq" id="XP_018388199.1">
    <property type="nucleotide sequence ID" value="XM_018533059.1"/>
</dbReference>
<dbReference type="PANTHER" id="PTHR42695:SF6">
    <property type="entry name" value="GLUTAMINE AMIDOTRANSFERASE DOMAIN-CONTAINING PROTEIN"/>
    <property type="match status" value="1"/>
</dbReference>
<evidence type="ECO:0000313" key="2">
    <source>
        <dbReference type="EMBL" id="OAG22778.1"/>
    </source>
</evidence>
<dbReference type="InterPro" id="IPR017926">
    <property type="entry name" value="GATASE"/>
</dbReference>
<dbReference type="GO" id="GO:0016740">
    <property type="term" value="F:transferase activity"/>
    <property type="evidence" value="ECO:0007669"/>
    <property type="project" value="UniProtKB-KW"/>
</dbReference>
<dbReference type="Pfam" id="PF00117">
    <property type="entry name" value="GATase"/>
    <property type="match status" value="1"/>
</dbReference>
<dbReference type="AlphaFoldDB" id="A0A177DTJ8"/>
<name>A0A177DTJ8_ALTAL</name>
<dbReference type="GO" id="GO:0005634">
    <property type="term" value="C:nucleus"/>
    <property type="evidence" value="ECO:0007669"/>
    <property type="project" value="TreeGrafter"/>
</dbReference>
<dbReference type="OMA" id="LQMIHGD"/>
<dbReference type="SUPFAM" id="SSF52317">
    <property type="entry name" value="Class I glutamine amidotransferase-like"/>
    <property type="match status" value="1"/>
</dbReference>
<organism evidence="2 3">
    <name type="scientific">Alternaria alternata</name>
    <name type="common">Alternaria rot fungus</name>
    <name type="synonym">Torula alternata</name>
    <dbReference type="NCBI Taxonomy" id="5599"/>
    <lineage>
        <taxon>Eukaryota</taxon>
        <taxon>Fungi</taxon>
        <taxon>Dikarya</taxon>
        <taxon>Ascomycota</taxon>
        <taxon>Pezizomycotina</taxon>
        <taxon>Dothideomycetes</taxon>
        <taxon>Pleosporomycetidae</taxon>
        <taxon>Pleosporales</taxon>
        <taxon>Pleosporineae</taxon>
        <taxon>Pleosporaceae</taxon>
        <taxon>Alternaria</taxon>
        <taxon>Alternaria sect. Alternaria</taxon>
        <taxon>Alternaria alternata complex</taxon>
    </lineage>
</organism>